<accession>A0A0C3D702</accession>
<name>A0A0C3D702_9AGAM</name>
<evidence type="ECO:0000313" key="2">
    <source>
        <dbReference type="EMBL" id="KIM56555.1"/>
    </source>
</evidence>
<keyword evidence="3" id="KW-1185">Reference proteome</keyword>
<organism evidence="2 3">
    <name type="scientific">Scleroderma citrinum Foug A</name>
    <dbReference type="NCBI Taxonomy" id="1036808"/>
    <lineage>
        <taxon>Eukaryota</taxon>
        <taxon>Fungi</taxon>
        <taxon>Dikarya</taxon>
        <taxon>Basidiomycota</taxon>
        <taxon>Agaricomycotina</taxon>
        <taxon>Agaricomycetes</taxon>
        <taxon>Agaricomycetidae</taxon>
        <taxon>Boletales</taxon>
        <taxon>Sclerodermatineae</taxon>
        <taxon>Sclerodermataceae</taxon>
        <taxon>Scleroderma</taxon>
    </lineage>
</organism>
<dbReference type="HOGENOM" id="CLU_2851010_0_0_1"/>
<evidence type="ECO:0000256" key="1">
    <source>
        <dbReference type="SAM" id="MobiDB-lite"/>
    </source>
</evidence>
<feature type="compositionally biased region" description="Polar residues" evidence="1">
    <location>
        <begin position="1"/>
        <end position="23"/>
    </location>
</feature>
<dbReference type="EMBL" id="KN822114">
    <property type="protein sequence ID" value="KIM56555.1"/>
    <property type="molecule type" value="Genomic_DNA"/>
</dbReference>
<feature type="region of interest" description="Disordered" evidence="1">
    <location>
        <begin position="1"/>
        <end position="24"/>
    </location>
</feature>
<proteinExistence type="predicted"/>
<reference evidence="2 3" key="1">
    <citation type="submission" date="2014-04" db="EMBL/GenBank/DDBJ databases">
        <authorList>
            <consortium name="DOE Joint Genome Institute"/>
            <person name="Kuo A."/>
            <person name="Kohler A."/>
            <person name="Nagy L.G."/>
            <person name="Floudas D."/>
            <person name="Copeland A."/>
            <person name="Barry K.W."/>
            <person name="Cichocki N."/>
            <person name="Veneault-Fourrey C."/>
            <person name="LaButti K."/>
            <person name="Lindquist E.A."/>
            <person name="Lipzen A."/>
            <person name="Lundell T."/>
            <person name="Morin E."/>
            <person name="Murat C."/>
            <person name="Sun H."/>
            <person name="Tunlid A."/>
            <person name="Henrissat B."/>
            <person name="Grigoriev I.V."/>
            <person name="Hibbett D.S."/>
            <person name="Martin F."/>
            <person name="Nordberg H.P."/>
            <person name="Cantor M.N."/>
            <person name="Hua S.X."/>
        </authorList>
    </citation>
    <scope>NUCLEOTIDE SEQUENCE [LARGE SCALE GENOMIC DNA]</scope>
    <source>
        <strain evidence="2 3">Foug A</strain>
    </source>
</reference>
<dbReference type="Proteomes" id="UP000053989">
    <property type="component" value="Unassembled WGS sequence"/>
</dbReference>
<dbReference type="AlphaFoldDB" id="A0A0C3D702"/>
<sequence length="65" mass="7263">MSMTSKSSPEPSPASRQSTSNRNCRLLRPMSVGIVYHAHTYPPSKRRGLLHHERKCKIDCGPASE</sequence>
<reference evidence="3" key="2">
    <citation type="submission" date="2015-01" db="EMBL/GenBank/DDBJ databases">
        <title>Evolutionary Origins and Diversification of the Mycorrhizal Mutualists.</title>
        <authorList>
            <consortium name="DOE Joint Genome Institute"/>
            <consortium name="Mycorrhizal Genomics Consortium"/>
            <person name="Kohler A."/>
            <person name="Kuo A."/>
            <person name="Nagy L.G."/>
            <person name="Floudas D."/>
            <person name="Copeland A."/>
            <person name="Barry K.W."/>
            <person name="Cichocki N."/>
            <person name="Veneault-Fourrey C."/>
            <person name="LaButti K."/>
            <person name="Lindquist E.A."/>
            <person name="Lipzen A."/>
            <person name="Lundell T."/>
            <person name="Morin E."/>
            <person name="Murat C."/>
            <person name="Riley R."/>
            <person name="Ohm R."/>
            <person name="Sun H."/>
            <person name="Tunlid A."/>
            <person name="Henrissat B."/>
            <person name="Grigoriev I.V."/>
            <person name="Hibbett D.S."/>
            <person name="Martin F."/>
        </authorList>
    </citation>
    <scope>NUCLEOTIDE SEQUENCE [LARGE SCALE GENOMIC DNA]</scope>
    <source>
        <strain evidence="3">Foug A</strain>
    </source>
</reference>
<dbReference type="InParanoid" id="A0A0C3D702"/>
<protein>
    <submittedName>
        <fullName evidence="2">Uncharacterized protein</fullName>
    </submittedName>
</protein>
<evidence type="ECO:0000313" key="3">
    <source>
        <dbReference type="Proteomes" id="UP000053989"/>
    </source>
</evidence>
<gene>
    <name evidence="2" type="ORF">SCLCIDRAFT_1220239</name>
</gene>